<organism evidence="2 3">
    <name type="scientific">Dyella soli</name>
    <dbReference type="NCBI Taxonomy" id="522319"/>
    <lineage>
        <taxon>Bacteria</taxon>
        <taxon>Pseudomonadati</taxon>
        <taxon>Pseudomonadota</taxon>
        <taxon>Gammaproteobacteria</taxon>
        <taxon>Lysobacterales</taxon>
        <taxon>Rhodanobacteraceae</taxon>
        <taxon>Dyella</taxon>
    </lineage>
</organism>
<feature type="signal peptide" evidence="1">
    <location>
        <begin position="1"/>
        <end position="21"/>
    </location>
</feature>
<dbReference type="SUPFAM" id="SSF48208">
    <property type="entry name" value="Six-hairpin glycosidases"/>
    <property type="match status" value="1"/>
</dbReference>
<name>A0A4R0YQR5_9GAMM</name>
<dbReference type="GO" id="GO:0005975">
    <property type="term" value="P:carbohydrate metabolic process"/>
    <property type="evidence" value="ECO:0007669"/>
    <property type="project" value="InterPro"/>
</dbReference>
<sequence length="730" mass="79007">MKTLSFVIAVALAGGVSTARADDAWQTRVSWQGREASMATRPDGGFVLHTPTGERVLAPQAMRVRTASVLFNGLFALAQDDLSKDSVEAIRDDAFDHGTQIPCHCFETGEKWHYVWTRDLSYAVDLGLAQLDPDRARASLRFKLSTVREPRATQGLFVAQDTGSGGSWPISTDRVVWFLAARHLLDDTSFADDVYRALRDTLTQDRAYVFDDAMGLYRGETSFLDWRQQTYSGWTADNVVFLGQSFALSTNVLHFQALALAASMAEKRDPHAAADYRAQADALKAAINRRFWRDDRGQYMSYIGGADHPVPYEAYDLLGTALAVTSGVADEARAKRALAQYPAWPAGSPVIWPERADVPIYHNRAIWPFVSAYALRAARAVNQPARIAHEVQSLMRGAALAGSNMENYELASQAIHVDEGALSGPVVDSPRQLWSVAGYLSMVTEGVFGLQADGRIEPKLPVSLVPMLFGKGERILLEMHGREVELIRPVDMKGDMLVADSTDTHGVRTIVTLKAVASGGAPLRSDALLYAPATPPAPALEDEGSSWRIERAAGTTLYVNGKRVDASSLPKSRTQTCISVTQLDAKGIESLHSPMVCKGDVAEVAGGWPRTWKAAAAGEYQLAARYANDHGPINTGITAGVQWINIACAGSPGQRVVLTLPHSVGVQESTRGRFRAKQGATCRFSLERGFNMSYLAHFGHYTGGQGGASGPLNPAPVDALLITPLGNDAP</sequence>
<feature type="chain" id="PRO_5020488210" evidence="1">
    <location>
        <begin position="22"/>
        <end position="730"/>
    </location>
</feature>
<comment type="caution">
    <text evidence="2">The sequence shown here is derived from an EMBL/GenBank/DDBJ whole genome shotgun (WGS) entry which is preliminary data.</text>
</comment>
<evidence type="ECO:0000313" key="3">
    <source>
        <dbReference type="Proteomes" id="UP000291822"/>
    </source>
</evidence>
<evidence type="ECO:0000256" key="1">
    <source>
        <dbReference type="SAM" id="SignalP"/>
    </source>
</evidence>
<reference evidence="2 3" key="1">
    <citation type="submission" date="2019-02" db="EMBL/GenBank/DDBJ databases">
        <title>Dyella amyloliquefaciens sp. nov., isolated from forest soil.</title>
        <authorList>
            <person name="Gao Z.-H."/>
            <person name="Qiu L.-H."/>
        </authorList>
    </citation>
    <scope>NUCLEOTIDE SEQUENCE [LARGE SCALE GENOMIC DNA]</scope>
    <source>
        <strain evidence="2 3">KACC 12747</strain>
    </source>
</reference>
<gene>
    <name evidence="2" type="ORF">EZM97_26335</name>
</gene>
<keyword evidence="2" id="KW-0326">Glycosidase</keyword>
<dbReference type="InterPro" id="IPR008928">
    <property type="entry name" value="6-hairpin_glycosidase_sf"/>
</dbReference>
<keyword evidence="3" id="KW-1185">Reference proteome</keyword>
<dbReference type="Proteomes" id="UP000291822">
    <property type="component" value="Unassembled WGS sequence"/>
</dbReference>
<keyword evidence="1" id="KW-0732">Signal</keyword>
<protein>
    <submittedName>
        <fullName evidence="2">Six-hairpin glycosidase-like protein</fullName>
    </submittedName>
</protein>
<dbReference type="EMBL" id="SJTG01000004">
    <property type="protein sequence ID" value="TCI08173.1"/>
    <property type="molecule type" value="Genomic_DNA"/>
</dbReference>
<dbReference type="GO" id="GO:0016798">
    <property type="term" value="F:hydrolase activity, acting on glycosyl bonds"/>
    <property type="evidence" value="ECO:0007669"/>
    <property type="project" value="UniProtKB-KW"/>
</dbReference>
<dbReference type="InterPro" id="IPR012341">
    <property type="entry name" value="6hp_glycosidase-like_sf"/>
</dbReference>
<evidence type="ECO:0000313" key="2">
    <source>
        <dbReference type="EMBL" id="TCI08173.1"/>
    </source>
</evidence>
<dbReference type="AlphaFoldDB" id="A0A4R0YQR5"/>
<accession>A0A4R0YQR5</accession>
<dbReference type="Gene3D" id="1.50.10.10">
    <property type="match status" value="1"/>
</dbReference>
<proteinExistence type="predicted"/>
<keyword evidence="2" id="KW-0378">Hydrolase</keyword>